<dbReference type="SUPFAM" id="SSF55729">
    <property type="entry name" value="Acyl-CoA N-acyltransferases (Nat)"/>
    <property type="match status" value="1"/>
</dbReference>
<sequence>MVSDLRRATAADIPQVIDWITALACAVEGPQQVCRARTGEVLAGLIASADGIVLVSDGGFIAGCITQTVISPEPVAVELGWYATDRSGVRLLRAFEGWARDRGATLIKMSCNGGAAQRLLERAGYRVAEIQMVR</sequence>
<feature type="domain" description="N-acetyltransferase" evidence="1">
    <location>
        <begin position="3"/>
        <end position="134"/>
    </location>
</feature>
<organism evidence="2 3">
    <name type="scientific">Paracoccus solventivorans</name>
    <dbReference type="NCBI Taxonomy" id="53463"/>
    <lineage>
        <taxon>Bacteria</taxon>
        <taxon>Pseudomonadati</taxon>
        <taxon>Pseudomonadota</taxon>
        <taxon>Alphaproteobacteria</taxon>
        <taxon>Rhodobacterales</taxon>
        <taxon>Paracoccaceae</taxon>
        <taxon>Paracoccus</taxon>
    </lineage>
</organism>
<dbReference type="EMBL" id="DULP01000145">
    <property type="protein sequence ID" value="HHW34415.1"/>
    <property type="molecule type" value="Genomic_DNA"/>
</dbReference>
<dbReference type="InterPro" id="IPR000182">
    <property type="entry name" value="GNAT_dom"/>
</dbReference>
<comment type="caution">
    <text evidence="2">The sequence shown here is derived from an EMBL/GenBank/DDBJ whole genome shotgun (WGS) entry which is preliminary data.</text>
</comment>
<name>A0A832PNS2_9RHOB</name>
<accession>A0A832PNS2</accession>
<dbReference type="InterPro" id="IPR016181">
    <property type="entry name" value="Acyl_CoA_acyltransferase"/>
</dbReference>
<evidence type="ECO:0000313" key="2">
    <source>
        <dbReference type="EMBL" id="HHW34415.1"/>
    </source>
</evidence>
<reference evidence="2 3" key="1">
    <citation type="journal article" date="2020" name="Biotechnol. Biofuels">
        <title>New insights from the biogas microbiome by comprehensive genome-resolved metagenomics of nearly 1600 species originating from multiple anaerobic digesters.</title>
        <authorList>
            <person name="Campanaro S."/>
            <person name="Treu L."/>
            <person name="Rodriguez-R L.M."/>
            <person name="Kovalovszki A."/>
            <person name="Ziels R.M."/>
            <person name="Maus I."/>
            <person name="Zhu X."/>
            <person name="Kougias P.G."/>
            <person name="Basile A."/>
            <person name="Luo G."/>
            <person name="Schluter A."/>
            <person name="Konstantinidis K.T."/>
            <person name="Angelidaki I."/>
        </authorList>
    </citation>
    <scope>NUCLEOTIDE SEQUENCE [LARGE SCALE GENOMIC DNA]</scope>
    <source>
        <strain evidence="2">AS04akNAM_125</strain>
    </source>
</reference>
<gene>
    <name evidence="2" type="ORF">GXX24_09810</name>
</gene>
<keyword evidence="2" id="KW-0808">Transferase</keyword>
<dbReference type="GO" id="GO:0016747">
    <property type="term" value="F:acyltransferase activity, transferring groups other than amino-acyl groups"/>
    <property type="evidence" value="ECO:0007669"/>
    <property type="project" value="InterPro"/>
</dbReference>
<protein>
    <submittedName>
        <fullName evidence="2">GNAT family N-acetyltransferase</fullName>
    </submittedName>
</protein>
<dbReference type="AlphaFoldDB" id="A0A832PNS2"/>
<evidence type="ECO:0000313" key="3">
    <source>
        <dbReference type="Proteomes" id="UP000580830"/>
    </source>
</evidence>
<dbReference type="Gene3D" id="3.40.630.30">
    <property type="match status" value="1"/>
</dbReference>
<dbReference type="Proteomes" id="UP000580830">
    <property type="component" value="Unassembled WGS sequence"/>
</dbReference>
<evidence type="ECO:0000259" key="1">
    <source>
        <dbReference type="PROSITE" id="PS51186"/>
    </source>
</evidence>
<dbReference type="RefSeq" id="WP_303730450.1">
    <property type="nucleotide sequence ID" value="NZ_DULP01000145.1"/>
</dbReference>
<proteinExistence type="predicted"/>
<dbReference type="PROSITE" id="PS51186">
    <property type="entry name" value="GNAT"/>
    <property type="match status" value="1"/>
</dbReference>